<dbReference type="PANTHER" id="PTHR45947:SF3">
    <property type="entry name" value="SULFOQUINOVOSYL TRANSFERASE SQD2"/>
    <property type="match status" value="1"/>
</dbReference>
<keyword evidence="1 3" id="KW-0808">Transferase</keyword>
<feature type="domain" description="Glycosyl transferase family 1" evidence="2">
    <location>
        <begin position="189"/>
        <end position="362"/>
    </location>
</feature>
<dbReference type="AlphaFoldDB" id="A0A7W8VGJ4"/>
<dbReference type="GO" id="GO:0016758">
    <property type="term" value="F:hexosyltransferase activity"/>
    <property type="evidence" value="ECO:0007669"/>
    <property type="project" value="TreeGrafter"/>
</dbReference>
<dbReference type="PANTHER" id="PTHR45947">
    <property type="entry name" value="SULFOQUINOVOSYL TRANSFERASE SQD2"/>
    <property type="match status" value="1"/>
</dbReference>
<keyword evidence="3" id="KW-0328">Glycosyltransferase</keyword>
<evidence type="ECO:0000313" key="3">
    <source>
        <dbReference type="EMBL" id="MBB5435686.1"/>
    </source>
</evidence>
<evidence type="ECO:0000313" key="4">
    <source>
        <dbReference type="Proteomes" id="UP000572635"/>
    </source>
</evidence>
<sequence>MSRTLIVTNDFPPQTGGIQAFVHELALRRPPESVVVYCSTPSARRVPRGEVDAFDLAQPFPVVRERTPVLLPAPQVVDRACRIARLEGCDTALFGAAAPLGLMGRALRRAGVRRSVALTHGHEAGWALLPGARSALRRVGDSVDVLTYLGDYTRARIGRALSPAAAARMRRLAPGVDAERFRPGAGGDEVRKRHGIAGRPVAVCVSRLVRRKGQDTLLRAWPRVLADVPDAVLLVVGGGPDRARLESLAREGGAAGSVVFTGDVPAAELPAHYDAGDVFAMPCRTRNGGLDVEGLGIVFLEASAAGLPVIAGDSGGAPDAVLDGETGLIVDGTRPGPAARALIRLLSAPEAAARMGARGREWVRQEWGWDRTADQLGELLRL</sequence>
<proteinExistence type="predicted"/>
<evidence type="ECO:0000256" key="1">
    <source>
        <dbReference type="ARBA" id="ARBA00022679"/>
    </source>
</evidence>
<dbReference type="EMBL" id="JACHDB010000002">
    <property type="protein sequence ID" value="MBB5435686.1"/>
    <property type="molecule type" value="Genomic_DNA"/>
</dbReference>
<gene>
    <name evidence="3" type="ORF">HDA36_005834</name>
</gene>
<protein>
    <submittedName>
        <fullName evidence="3">Phosphatidylinositol alpha-1,6-mannosyltransferase</fullName>
        <ecNumber evidence="3">2.4.1.-</ecNumber>
    </submittedName>
</protein>
<dbReference type="RefSeq" id="WP_184398671.1">
    <property type="nucleotide sequence ID" value="NZ_BAAAJD010000027.1"/>
</dbReference>
<dbReference type="Proteomes" id="UP000572635">
    <property type="component" value="Unassembled WGS sequence"/>
</dbReference>
<dbReference type="Gene3D" id="3.40.50.2000">
    <property type="entry name" value="Glycogen Phosphorylase B"/>
    <property type="match status" value="2"/>
</dbReference>
<dbReference type="CDD" id="cd03801">
    <property type="entry name" value="GT4_PimA-like"/>
    <property type="match status" value="1"/>
</dbReference>
<dbReference type="EC" id="2.4.1.-" evidence="3"/>
<name>A0A7W8VGJ4_9ACTN</name>
<accession>A0A7W8VGJ4</accession>
<dbReference type="SUPFAM" id="SSF53756">
    <property type="entry name" value="UDP-Glycosyltransferase/glycogen phosphorylase"/>
    <property type="match status" value="1"/>
</dbReference>
<keyword evidence="4" id="KW-1185">Reference proteome</keyword>
<dbReference type="FunFam" id="3.40.50.2000:FF:000069">
    <property type="entry name" value="Alpha-(1-6)-phosphatidylinositol monomannoside mannosyltransferase"/>
    <property type="match status" value="1"/>
</dbReference>
<evidence type="ECO:0000259" key="2">
    <source>
        <dbReference type="Pfam" id="PF00534"/>
    </source>
</evidence>
<comment type="caution">
    <text evidence="3">The sequence shown here is derived from an EMBL/GenBank/DDBJ whole genome shotgun (WGS) entry which is preliminary data.</text>
</comment>
<dbReference type="InterPro" id="IPR050194">
    <property type="entry name" value="Glycosyltransferase_grp1"/>
</dbReference>
<dbReference type="Pfam" id="PF00534">
    <property type="entry name" value="Glycos_transf_1"/>
    <property type="match status" value="1"/>
</dbReference>
<organism evidence="3 4">
    <name type="scientific">Nocardiopsis composta</name>
    <dbReference type="NCBI Taxonomy" id="157465"/>
    <lineage>
        <taxon>Bacteria</taxon>
        <taxon>Bacillati</taxon>
        <taxon>Actinomycetota</taxon>
        <taxon>Actinomycetes</taxon>
        <taxon>Streptosporangiales</taxon>
        <taxon>Nocardiopsidaceae</taxon>
        <taxon>Nocardiopsis</taxon>
    </lineage>
</organism>
<reference evidence="3 4" key="1">
    <citation type="submission" date="2020-08" db="EMBL/GenBank/DDBJ databases">
        <title>Sequencing the genomes of 1000 actinobacteria strains.</title>
        <authorList>
            <person name="Klenk H.-P."/>
        </authorList>
    </citation>
    <scope>NUCLEOTIDE SEQUENCE [LARGE SCALE GENOMIC DNA]</scope>
    <source>
        <strain evidence="3 4">DSM 44551</strain>
    </source>
</reference>
<dbReference type="InterPro" id="IPR001296">
    <property type="entry name" value="Glyco_trans_1"/>
</dbReference>